<feature type="region of interest" description="Disordered" evidence="6">
    <location>
        <begin position="20"/>
        <end position="46"/>
    </location>
</feature>
<keyword evidence="3 5" id="KW-0863">Zinc-finger</keyword>
<feature type="domain" description="C2H2-type" evidence="7">
    <location>
        <begin position="1095"/>
        <end position="1119"/>
    </location>
</feature>
<feature type="compositionally biased region" description="Low complexity" evidence="6">
    <location>
        <begin position="1921"/>
        <end position="1948"/>
    </location>
</feature>
<feature type="compositionally biased region" description="Basic and acidic residues" evidence="6">
    <location>
        <begin position="489"/>
        <end position="500"/>
    </location>
</feature>
<evidence type="ECO:0000256" key="4">
    <source>
        <dbReference type="ARBA" id="ARBA00022833"/>
    </source>
</evidence>
<feature type="compositionally biased region" description="Basic and acidic residues" evidence="6">
    <location>
        <begin position="2041"/>
        <end position="2051"/>
    </location>
</feature>
<dbReference type="GO" id="GO:0005634">
    <property type="term" value="C:nucleus"/>
    <property type="evidence" value="ECO:0007669"/>
    <property type="project" value="TreeGrafter"/>
</dbReference>
<dbReference type="EMBL" id="JANEYG010000041">
    <property type="protein sequence ID" value="KAJ8916522.1"/>
    <property type="molecule type" value="Genomic_DNA"/>
</dbReference>
<feature type="compositionally biased region" description="Basic and acidic residues" evidence="6">
    <location>
        <begin position="62"/>
        <end position="72"/>
    </location>
</feature>
<feature type="region of interest" description="Disordered" evidence="6">
    <location>
        <begin position="60"/>
        <end position="176"/>
    </location>
</feature>
<proteinExistence type="predicted"/>
<evidence type="ECO:0000313" key="9">
    <source>
        <dbReference type="Proteomes" id="UP001159042"/>
    </source>
</evidence>
<feature type="compositionally biased region" description="Basic and acidic residues" evidence="6">
    <location>
        <begin position="378"/>
        <end position="396"/>
    </location>
</feature>
<feature type="domain" description="C2H2-type" evidence="7">
    <location>
        <begin position="1581"/>
        <end position="1608"/>
    </location>
</feature>
<accession>A0AAV8VR78</accession>
<reference evidence="8 9" key="1">
    <citation type="journal article" date="2023" name="Insect Mol. Biol.">
        <title>Genome sequencing provides insights into the evolution of gene families encoding plant cell wall-degrading enzymes in longhorned beetles.</title>
        <authorList>
            <person name="Shin N.R."/>
            <person name="Okamura Y."/>
            <person name="Kirsch R."/>
            <person name="Pauchet Y."/>
        </authorList>
    </citation>
    <scope>NUCLEOTIDE SEQUENCE [LARGE SCALE GENOMIC DNA]</scope>
    <source>
        <strain evidence="8">EAD_L_NR</strain>
    </source>
</reference>
<gene>
    <name evidence="8" type="ORF">NQ315_000164</name>
</gene>
<feature type="region of interest" description="Disordered" evidence="6">
    <location>
        <begin position="1865"/>
        <end position="1884"/>
    </location>
</feature>
<dbReference type="Gene3D" id="3.30.160.60">
    <property type="entry name" value="Classic Zinc Finger"/>
    <property type="match status" value="4"/>
</dbReference>
<keyword evidence="9" id="KW-1185">Reference proteome</keyword>
<feature type="region of interest" description="Disordered" evidence="6">
    <location>
        <begin position="373"/>
        <end position="396"/>
    </location>
</feature>
<feature type="region of interest" description="Disordered" evidence="6">
    <location>
        <begin position="2041"/>
        <end position="2064"/>
    </location>
</feature>
<name>A0AAV8VR78_9CUCU</name>
<dbReference type="SMART" id="SM00355">
    <property type="entry name" value="ZnF_C2H2"/>
    <property type="match status" value="27"/>
</dbReference>
<evidence type="ECO:0000256" key="3">
    <source>
        <dbReference type="ARBA" id="ARBA00022771"/>
    </source>
</evidence>
<feature type="domain" description="C2H2-type" evidence="7">
    <location>
        <begin position="978"/>
        <end position="1007"/>
    </location>
</feature>
<evidence type="ECO:0000256" key="6">
    <source>
        <dbReference type="SAM" id="MobiDB-lite"/>
    </source>
</evidence>
<keyword evidence="2" id="KW-0677">Repeat</keyword>
<feature type="compositionally biased region" description="Acidic residues" evidence="6">
    <location>
        <begin position="102"/>
        <end position="115"/>
    </location>
</feature>
<dbReference type="PANTHER" id="PTHR24403">
    <property type="entry name" value="ZINC FINGER PROTEIN"/>
    <property type="match status" value="1"/>
</dbReference>
<dbReference type="InterPro" id="IPR013087">
    <property type="entry name" value="Znf_C2H2_type"/>
</dbReference>
<dbReference type="InterPro" id="IPR050688">
    <property type="entry name" value="Zinc_finger/UBP_domain"/>
</dbReference>
<dbReference type="PROSITE" id="PS50157">
    <property type="entry name" value="ZINC_FINGER_C2H2_2"/>
    <property type="match status" value="4"/>
</dbReference>
<evidence type="ECO:0000256" key="5">
    <source>
        <dbReference type="PROSITE-ProRule" id="PRU00042"/>
    </source>
</evidence>
<organism evidence="8 9">
    <name type="scientific">Exocentrus adspersus</name>
    <dbReference type="NCBI Taxonomy" id="1586481"/>
    <lineage>
        <taxon>Eukaryota</taxon>
        <taxon>Metazoa</taxon>
        <taxon>Ecdysozoa</taxon>
        <taxon>Arthropoda</taxon>
        <taxon>Hexapoda</taxon>
        <taxon>Insecta</taxon>
        <taxon>Pterygota</taxon>
        <taxon>Neoptera</taxon>
        <taxon>Endopterygota</taxon>
        <taxon>Coleoptera</taxon>
        <taxon>Polyphaga</taxon>
        <taxon>Cucujiformia</taxon>
        <taxon>Chrysomeloidea</taxon>
        <taxon>Cerambycidae</taxon>
        <taxon>Lamiinae</taxon>
        <taxon>Acanthocinini</taxon>
        <taxon>Exocentrus</taxon>
    </lineage>
</organism>
<feature type="compositionally biased region" description="Polar residues" evidence="6">
    <location>
        <begin position="121"/>
        <end position="130"/>
    </location>
</feature>
<dbReference type="PROSITE" id="PS00028">
    <property type="entry name" value="ZINC_FINGER_C2H2_1"/>
    <property type="match status" value="4"/>
</dbReference>
<keyword evidence="4" id="KW-0862">Zinc</keyword>
<dbReference type="Proteomes" id="UP001159042">
    <property type="component" value="Unassembled WGS sequence"/>
</dbReference>
<dbReference type="GO" id="GO:0008270">
    <property type="term" value="F:zinc ion binding"/>
    <property type="evidence" value="ECO:0007669"/>
    <property type="project" value="UniProtKB-KW"/>
</dbReference>
<evidence type="ECO:0000313" key="8">
    <source>
        <dbReference type="EMBL" id="KAJ8916522.1"/>
    </source>
</evidence>
<protein>
    <recommendedName>
        <fullName evidence="7">C2H2-type domain-containing protein</fullName>
    </recommendedName>
</protein>
<feature type="region of interest" description="Disordered" evidence="6">
    <location>
        <begin position="423"/>
        <end position="553"/>
    </location>
</feature>
<comment type="caution">
    <text evidence="8">The sequence shown here is derived from an EMBL/GenBank/DDBJ whole genome shotgun (WGS) entry which is preliminary data.</text>
</comment>
<feature type="region of interest" description="Disordered" evidence="6">
    <location>
        <begin position="861"/>
        <end position="896"/>
    </location>
</feature>
<evidence type="ECO:0000256" key="1">
    <source>
        <dbReference type="ARBA" id="ARBA00022723"/>
    </source>
</evidence>
<sequence length="2665" mass="297367">MFIRDGVLTASGKRMCRILKGDPNALTSPQTEQKTRRKPGPKPKNAVVKTMRNIRILLPKIPDMEQKEEGTKRTLRSATRQSYAESDDDEVDNKSVATETESLPEVESESESSDEERDKSLQNADPTNKTKAVKRKRGKGWASGNIPSSKKKKKKQSLTEEAPATPDSVTPTEMDRSFIEPDKDYYIDFGWKKGHQCRLCDYHGKYITTHYKTEHSGSEILTSRFSPAVAKEAIEDSNKNLSRYESLVRKQGSGKIHFTCRFCAFNTTVPPTVFYDHITTHTGEYRHMCPMCDFSASSGKTLKSHMSSIHNDVSKRVARKTYSDTILFAYLCGECNYVQLSRQSVEEHVNIFHLQKPKIYKVNMSTVVDPEVGSVSDVDSKKEPVAKDETPSPKENVKAMLAPPVKKRMKPGPKCMKDRLKALEEKEESVSNTSTTESDVSVSSNAEVEAASPQSAPKAVAASRKRLVKEVSVPSEEDSTVVGGRSRRAAKDKATEKLKTLMEVSENSTRKKPVVVQPEPEDEGKKDVAPNAQAEQPVQEKKHRPGPKCKTEKKVEVTNIKKEVEMNVFTCKTDIQEENKKIEQERLQLMDELNKSVGSRTTLNFVDKLCNRLSNNDIMVKQEPRDEPVEVVLAPTPVPSVETDTAMPVLEENLPTKAAEVVAPPQQAKKPVLETEDIQVSNPSFDVTQKKDKIITDMIQKLKGKLADDQCQSPVEAETPPEADYDSEGPPPLTHVHELPNVKPADGSTKTLLIGGLVKVIKYSNSLMFSCLVPPCVFSTDNRDAFQKHCSEAHKQLESCTLCEICGMEITSTNECTLLESIFQHAFRQHSDFMNATPAPETPKPSTPVLRIRKLSGDALSIKKDWEDETDDASPVGSQKEDQEDGAAPSQAVAAPSTAVVDLSDDNPFPFKISGVMSLAESVPPLTPLVKSAPAPAPTPSPVQLIVKEAKLNNTELTKSRKTPKAMAKFISSVSDLYKCPHYYCLFSTNFRDFLERHLRAHKMEPELMIPCVYCDMKTPWEHVAMHIDIRHAHCRFACSYCLYRAVVKEYVFLHQDQMHPENDYSVIALPQPKNSKRWAIAEAKIEPKTLCDPYKCTPSCGVEFLFENEFRRHLNMKHKSNFIPCGYQNCLHRVQANKMPNHWGLNHSISVYQCGLCTANHNDIKKLYHHFATSHQGCQPNILIRINAEMEDSITLGYTAEAFNHLRRVVSIPSNVCENKTEAAPAETSTPIVLPNPVPYSLPSKTTLQIVPPLQQNPAQKSVLIPTSKSVLNHSITFVSTNSSTPGTGNIVFVPAVTNAFTGGIMVQQPSTSSSDKASDKTVNVVPSVPTVTTPTVLEIESAPVEDAPPVKDLAIEHVTVGDDAVQAVAAGDEAEAEVDPLSLDDADAFKSVADSSDDEADAAKTDKTKKCTKSGLLSYQLYRCAFCDISFSNSVDFKRHATYSATCREDAFNVKPFTCVHCAKQLKTPHMLVEHIQCHGILRFACSLCGNKFPNLSQTRSHMKIRHNITHTSVTPLNAAKQNPDTDEYVLRPKLNLQIVAVKEASAPESSASTAATEDVYTPDTIDKIPMRHILSSSARCGLCSYTTKVRTNMVRHLQFHSEEKAVPDTAPVNPVPCLEKNEKMFDKMVNLASSSHTGSRMGGGGKDPKEKETETFPEFVPSHCRYVCCAHNCSYMCPEEGNLRHHLIALHDGETSFTCVHCKTDLTPTDADSLLKHFKLHALQLYKCHYCSFIHNLKHKVEKHANDSHLDAPLKVITLRCMETEPKDAQEASTASNSQATPSTTTTGKIYKPWRCCMCKYKSGTLDGIQHHVLEKHEFDSQFKCALCSYKTDDTDTFTEHFKESHDNQAMDIIYAYRKLEEDNKEKEKEPEAFDTTPLWQRDRPRVRHIRGILFDESVPATKSPKKVKTAPAPSPGPSVSRSAAPSPGPSGVKSAAPSPGPSGVKNAVASPGSSGVRSVALPPGTSLLKTSTHAPTALDMCIESVVNGTADILREASSNISDDFFLTINKMMKDSNEDIAKVKDSMVIVIEDEEDHKTPTVKDKDNKNAPTAKNRPAKRKGVEVAGFGGKMQKVVDEVIDLESGVGNDDADQDEFGERSLKVQFGPMGVPQYRQYKCPVCAMFKSKRICDFVFHLFKEMKIFRFKCKVCSDESITYRYMYKHIRANHPNSDHKQNIIRLPPNLKLLTWLQMVLREQSIHITKSYPKIHVCAPPTFPNPVKCDFCEDKFKWEQDKNEHSVEHWMSKPFGCCLCGYTAYVKSDVETHFKAEHQDRVWIADENVTMKGPTVEKLLQISDDLHLREITERLEKEKGSLPAPPSKVEERVPQSLFCAESMSKEDDGALSDSDLIIVTKTDRDVPTESDVFCCEYCAYMGDSEMHVISHITAQHEYMAINFKKLNQVTCNVPKEYVGCMICSTVGSEVMVRRHHMEKHAGLGFSVYRFECLICPQKRFLKFAGLKVHFNKVHTGLPLNYGTVCGEPEEDKGSKTYRCPLCPYVRNFRPTALNNMRAHLKQHFKAFMCGICLSNKYKTRADVITHYVKEHPLIQDQQVVQDLQLLESYNQTMNSIIASATDVAAVAPKNTARKSTSAPHPKSSELTEYSFYGNRPEQVDLSKIKTSVEINGMHLDMSAEKLSKIFDLDVAVALEDCNLCLNMSNLFDS</sequence>
<feature type="compositionally biased region" description="Low complexity" evidence="6">
    <location>
        <begin position="430"/>
        <end position="452"/>
    </location>
</feature>
<dbReference type="PANTHER" id="PTHR24403:SF67">
    <property type="entry name" value="FI01116P-RELATED"/>
    <property type="match status" value="1"/>
</dbReference>
<feature type="region of interest" description="Disordered" evidence="6">
    <location>
        <begin position="1896"/>
        <end position="1967"/>
    </location>
</feature>
<dbReference type="SUPFAM" id="SSF57667">
    <property type="entry name" value="beta-beta-alpha zinc fingers"/>
    <property type="match status" value="1"/>
</dbReference>
<evidence type="ECO:0000259" key="7">
    <source>
        <dbReference type="PROSITE" id="PS50157"/>
    </source>
</evidence>
<evidence type="ECO:0000256" key="2">
    <source>
        <dbReference type="ARBA" id="ARBA00022737"/>
    </source>
</evidence>
<dbReference type="InterPro" id="IPR036236">
    <property type="entry name" value="Znf_C2H2_sf"/>
</dbReference>
<feature type="domain" description="C2H2-type" evidence="7">
    <location>
        <begin position="1486"/>
        <end position="1518"/>
    </location>
</feature>
<feature type="compositionally biased region" description="Basic and acidic residues" evidence="6">
    <location>
        <begin position="1865"/>
        <end position="1875"/>
    </location>
</feature>
<feature type="region of interest" description="Disordered" evidence="6">
    <location>
        <begin position="706"/>
        <end position="733"/>
    </location>
</feature>
<dbReference type="GO" id="GO:0045944">
    <property type="term" value="P:positive regulation of transcription by RNA polymerase II"/>
    <property type="evidence" value="ECO:0007669"/>
    <property type="project" value="TreeGrafter"/>
</dbReference>
<keyword evidence="1" id="KW-0479">Metal-binding</keyword>